<dbReference type="GO" id="GO:0008725">
    <property type="term" value="F:DNA-3-methyladenine glycosylase activity"/>
    <property type="evidence" value="ECO:0007669"/>
    <property type="project" value="UniProtKB-EC"/>
</dbReference>
<dbReference type="SUPFAM" id="SSF48150">
    <property type="entry name" value="DNA-glycosylase"/>
    <property type="match status" value="1"/>
</dbReference>
<gene>
    <name evidence="3" type="ORF">HNR11_001588</name>
</gene>
<feature type="binding site" evidence="1">
    <location>
        <position position="197"/>
    </location>
    <ligand>
        <name>Zn(2+)</name>
        <dbReference type="ChEBI" id="CHEBI:29105"/>
    </ligand>
</feature>
<organism evidence="3 4">
    <name type="scientific">Nesterenkonia sandarakina</name>
    <dbReference type="NCBI Taxonomy" id="272918"/>
    <lineage>
        <taxon>Bacteria</taxon>
        <taxon>Bacillati</taxon>
        <taxon>Actinomycetota</taxon>
        <taxon>Actinomycetes</taxon>
        <taxon>Micrococcales</taxon>
        <taxon>Micrococcaceae</taxon>
        <taxon>Nesterenkonia</taxon>
    </lineage>
</organism>
<comment type="caution">
    <text evidence="3">The sequence shown here is derived from an EMBL/GenBank/DDBJ whole genome shotgun (WGS) entry which is preliminary data.</text>
</comment>
<evidence type="ECO:0000256" key="1">
    <source>
        <dbReference type="PIRSR" id="PIRSR605019-1"/>
    </source>
</evidence>
<feature type="compositionally biased region" description="Pro residues" evidence="2">
    <location>
        <begin position="1"/>
        <end position="12"/>
    </location>
</feature>
<dbReference type="GO" id="GO:0006284">
    <property type="term" value="P:base-excision repair"/>
    <property type="evidence" value="ECO:0007669"/>
    <property type="project" value="InterPro"/>
</dbReference>
<keyword evidence="3" id="KW-0378">Hydrolase</keyword>
<dbReference type="InterPro" id="IPR005019">
    <property type="entry name" value="Adenine_glyco"/>
</dbReference>
<dbReference type="Proteomes" id="UP000560069">
    <property type="component" value="Unassembled WGS sequence"/>
</dbReference>
<dbReference type="EC" id="3.2.2.20" evidence="3"/>
<dbReference type="InterPro" id="IPR052891">
    <property type="entry name" value="DNA-3mA_glycosylase"/>
</dbReference>
<keyword evidence="1" id="KW-0862">Zinc</keyword>
<dbReference type="Pfam" id="PF03352">
    <property type="entry name" value="Adenine_glyco"/>
    <property type="match status" value="1"/>
</dbReference>
<proteinExistence type="predicted"/>
<keyword evidence="3" id="KW-0326">Glycosidase</keyword>
<dbReference type="InterPro" id="IPR011257">
    <property type="entry name" value="DNA_glycosylase"/>
</dbReference>
<name>A0A7Z0E9T1_9MICC</name>
<dbReference type="AlphaFoldDB" id="A0A7Z0E9T1"/>
<feature type="region of interest" description="Disordered" evidence="2">
    <location>
        <begin position="1"/>
        <end position="21"/>
    </location>
</feature>
<reference evidence="3 4" key="1">
    <citation type="submission" date="2020-07" db="EMBL/GenBank/DDBJ databases">
        <title>Sequencing the genomes of 1000 actinobacteria strains.</title>
        <authorList>
            <person name="Klenk H.-P."/>
        </authorList>
    </citation>
    <scope>NUCLEOTIDE SEQUENCE [LARGE SCALE GENOMIC DNA]</scope>
    <source>
        <strain evidence="3 4">DSM 15664</strain>
    </source>
</reference>
<accession>A0A7Z0E9T1</accession>
<dbReference type="GO" id="GO:0046872">
    <property type="term" value="F:metal ion binding"/>
    <property type="evidence" value="ECO:0007669"/>
    <property type="project" value="UniProtKB-KW"/>
</dbReference>
<evidence type="ECO:0000313" key="3">
    <source>
        <dbReference type="EMBL" id="NYJ17054.1"/>
    </source>
</evidence>
<dbReference type="PANTHER" id="PTHR30037">
    <property type="entry name" value="DNA-3-METHYLADENINE GLYCOSYLASE 1"/>
    <property type="match status" value="1"/>
</dbReference>
<keyword evidence="1" id="KW-0479">Metal-binding</keyword>
<evidence type="ECO:0000313" key="4">
    <source>
        <dbReference type="Proteomes" id="UP000560069"/>
    </source>
</evidence>
<keyword evidence="4" id="KW-1185">Reference proteome</keyword>
<dbReference type="Gene3D" id="1.10.340.30">
    <property type="entry name" value="Hypothetical protein, domain 2"/>
    <property type="match status" value="1"/>
</dbReference>
<dbReference type="EMBL" id="JACCFQ010000001">
    <property type="protein sequence ID" value="NYJ17054.1"/>
    <property type="molecule type" value="Genomic_DNA"/>
</dbReference>
<dbReference type="PANTHER" id="PTHR30037:SF4">
    <property type="entry name" value="DNA-3-METHYLADENINE GLYCOSYLASE I"/>
    <property type="match status" value="1"/>
</dbReference>
<sequence>MTPDATPSPDPQVTPTSGTVIGEDGLARTPWALGSAMMCHYYDTEWGMPVREERGLFERLSLEGFQAGLSWSTILAKRENFRAAFAGFDPEAVAGFTEADVHRLLADAGIIRHRGKITATIGNAQATLALREHGGLSALIWSYKPEQTPTPETLTEVPTRSAESEALSKRLKAEGFRFVGPTTAFALMEAIGMVDTHLVGSHRRGSSGVAFSNQPG</sequence>
<protein>
    <submittedName>
        <fullName evidence="3">DNA-3-methyladenine glycosylase I</fullName>
        <ecNumber evidence="3">3.2.2.20</ecNumber>
    </submittedName>
</protein>
<evidence type="ECO:0000256" key="2">
    <source>
        <dbReference type="SAM" id="MobiDB-lite"/>
    </source>
</evidence>